<evidence type="ECO:0000256" key="3">
    <source>
        <dbReference type="ARBA" id="ARBA00022448"/>
    </source>
</evidence>
<feature type="transmembrane region" description="Helical" evidence="7">
    <location>
        <begin position="62"/>
        <end position="83"/>
    </location>
</feature>
<protein>
    <submittedName>
        <fullName evidence="8">Major facilitator superfamily MFS_1</fullName>
    </submittedName>
</protein>
<reference evidence="8" key="1">
    <citation type="submission" date="2008-01" db="EMBL/GenBank/DDBJ databases">
        <title>Complete sequence of chromosome of Caulobacter sp. K31.</title>
        <authorList>
            <consortium name="US DOE Joint Genome Institute"/>
            <person name="Copeland A."/>
            <person name="Lucas S."/>
            <person name="Lapidus A."/>
            <person name="Barry K."/>
            <person name="Glavina del Rio T."/>
            <person name="Dalin E."/>
            <person name="Tice H."/>
            <person name="Pitluck S."/>
            <person name="Bruce D."/>
            <person name="Goodwin L."/>
            <person name="Thompson L.S."/>
            <person name="Brettin T."/>
            <person name="Detter J.C."/>
            <person name="Han C."/>
            <person name="Schmutz J."/>
            <person name="Larimer F."/>
            <person name="Land M."/>
            <person name="Hauser L."/>
            <person name="Kyrpides N."/>
            <person name="Kim E."/>
            <person name="Stephens C."/>
            <person name="Richardson P."/>
        </authorList>
    </citation>
    <scope>NUCLEOTIDE SEQUENCE [LARGE SCALE GENOMIC DNA]</scope>
    <source>
        <strain evidence="8">K31</strain>
    </source>
</reference>
<feature type="transmembrane region" description="Helical" evidence="7">
    <location>
        <begin position="337"/>
        <end position="358"/>
    </location>
</feature>
<dbReference type="InterPro" id="IPR036259">
    <property type="entry name" value="MFS_trans_sf"/>
</dbReference>
<dbReference type="HOGENOM" id="CLU_029352_1_1_5"/>
<dbReference type="PANTHER" id="PTHR12778">
    <property type="entry name" value="SOLUTE CARRIER FAMILY 33 ACETYL-COA TRANSPORTER -RELATED"/>
    <property type="match status" value="1"/>
</dbReference>
<dbReference type="KEGG" id="cak:Caul_0190"/>
<evidence type="ECO:0000256" key="6">
    <source>
        <dbReference type="ARBA" id="ARBA00023136"/>
    </source>
</evidence>
<evidence type="ECO:0000313" key="8">
    <source>
        <dbReference type="EMBL" id="ABZ69327.1"/>
    </source>
</evidence>
<gene>
    <name evidence="8" type="ordered locus">Caul_0190</name>
</gene>
<feature type="transmembrane region" description="Helical" evidence="7">
    <location>
        <begin position="195"/>
        <end position="215"/>
    </location>
</feature>
<evidence type="ECO:0000256" key="1">
    <source>
        <dbReference type="ARBA" id="ARBA00004141"/>
    </source>
</evidence>
<sequence length="576" mass="60888">MTDDVKPSPENGATPPKKTLLQTLAFFGERRSLVMLGLGFASGLPYMLIFDTLSLWLRDAGLSLAVIGFFSLATLSFSFKFLWAPLIDRAKVPVLHKLLGHRRAWILVFQIAMILGLWTISTLHPASQLAALGAGAVAVGFATASHDIVIDAWRIEVANKEEQGPMVVAYQWGYRVAMIAAGAGPLLLAERFGWNFSYAVMGVVVGVGVLATLWAPREAEHTVRPIPTGDVNQPRALEILEWLVRLAILLTGALALGSGLAGDATLLSKVVGGEALADAWTAKPNGVWLQLLGVITGLAIVVLAAWPIPKVRTKPGVYMSAAFGEPLIDFTRRFSGVAGLILAAICVYRVSDFVLNIMNPFYRDMGFSLTEIAEIRKVFGIIASMIGVFMGGVIVARLGLMKALVIGAFAQPISNLFFAWLAMSGHNVPVLFWAICIDNLAGGVAGTALIAYMSSLTTAGFTATQYALFSSLYALPGKLIASQSGRIVEASAIAAEKGGPIGALKGLFTRLPPESFTAAGAKLGVGAPAMAAGYTAFFIYTALIGIVAIALSFLVAVRQPRHMAAKAAAEAEAAQA</sequence>
<dbReference type="PANTHER" id="PTHR12778:SF10">
    <property type="entry name" value="MAJOR FACILITATOR SUPERFAMILY DOMAIN-CONTAINING PROTEIN 3"/>
    <property type="match status" value="1"/>
</dbReference>
<dbReference type="GO" id="GO:0016020">
    <property type="term" value="C:membrane"/>
    <property type="evidence" value="ECO:0007669"/>
    <property type="project" value="UniProtKB-SubCell"/>
</dbReference>
<accession>B0T392</accession>
<comment type="subcellular location">
    <subcellularLocation>
        <location evidence="1">Membrane</location>
        <topology evidence="1">Multi-pass membrane protein</topology>
    </subcellularLocation>
</comment>
<keyword evidence="4 7" id="KW-0812">Transmembrane</keyword>
<evidence type="ECO:0000256" key="7">
    <source>
        <dbReference type="SAM" id="Phobius"/>
    </source>
</evidence>
<evidence type="ECO:0000256" key="5">
    <source>
        <dbReference type="ARBA" id="ARBA00022989"/>
    </source>
</evidence>
<feature type="transmembrane region" description="Helical" evidence="7">
    <location>
        <begin position="378"/>
        <end position="396"/>
    </location>
</feature>
<feature type="transmembrane region" description="Helical" evidence="7">
    <location>
        <begin position="287"/>
        <end position="306"/>
    </location>
</feature>
<dbReference type="NCBIfam" id="TIGR00901">
    <property type="entry name" value="2A0125"/>
    <property type="match status" value="1"/>
</dbReference>
<keyword evidence="6 7" id="KW-0472">Membrane</keyword>
<comment type="similarity">
    <text evidence="2">Belongs to the major facilitator superfamily.</text>
</comment>
<dbReference type="AlphaFoldDB" id="B0T392"/>
<name>B0T392_CAUSK</name>
<dbReference type="InterPro" id="IPR004752">
    <property type="entry name" value="AmpG_permease/AT-1"/>
</dbReference>
<keyword evidence="5 7" id="KW-1133">Transmembrane helix</keyword>
<evidence type="ECO:0000256" key="4">
    <source>
        <dbReference type="ARBA" id="ARBA00022692"/>
    </source>
</evidence>
<dbReference type="OrthoDB" id="9787815at2"/>
<dbReference type="SUPFAM" id="SSF103473">
    <property type="entry name" value="MFS general substrate transporter"/>
    <property type="match status" value="1"/>
</dbReference>
<dbReference type="Pfam" id="PF07690">
    <property type="entry name" value="MFS_1"/>
    <property type="match status" value="1"/>
</dbReference>
<feature type="transmembrane region" description="Helical" evidence="7">
    <location>
        <begin position="104"/>
        <end position="123"/>
    </location>
</feature>
<evidence type="ECO:0000256" key="2">
    <source>
        <dbReference type="ARBA" id="ARBA00008335"/>
    </source>
</evidence>
<proteinExistence type="inferred from homology"/>
<dbReference type="EMBL" id="CP000927">
    <property type="protein sequence ID" value="ABZ69327.1"/>
    <property type="molecule type" value="Genomic_DNA"/>
</dbReference>
<keyword evidence="3" id="KW-0813">Transport</keyword>
<dbReference type="eggNOG" id="COG2271">
    <property type="taxonomic scope" value="Bacteria"/>
</dbReference>
<organism evidence="8">
    <name type="scientific">Caulobacter sp. (strain K31)</name>
    <dbReference type="NCBI Taxonomy" id="366602"/>
    <lineage>
        <taxon>Bacteria</taxon>
        <taxon>Pseudomonadati</taxon>
        <taxon>Pseudomonadota</taxon>
        <taxon>Alphaproteobacteria</taxon>
        <taxon>Caulobacterales</taxon>
        <taxon>Caulobacteraceae</taxon>
        <taxon>Caulobacter</taxon>
    </lineage>
</organism>
<dbReference type="STRING" id="366602.Caul_0190"/>
<dbReference type="Gene3D" id="1.20.1250.20">
    <property type="entry name" value="MFS general substrate transporter like domains"/>
    <property type="match status" value="2"/>
</dbReference>
<dbReference type="InterPro" id="IPR011701">
    <property type="entry name" value="MFS"/>
</dbReference>
<feature type="transmembrane region" description="Helical" evidence="7">
    <location>
        <begin position="33"/>
        <end position="56"/>
    </location>
</feature>
<feature type="transmembrane region" description="Helical" evidence="7">
    <location>
        <begin position="537"/>
        <end position="557"/>
    </location>
</feature>
<dbReference type="GO" id="GO:0022857">
    <property type="term" value="F:transmembrane transporter activity"/>
    <property type="evidence" value="ECO:0007669"/>
    <property type="project" value="InterPro"/>
</dbReference>